<feature type="region of interest" description="Disordered" evidence="1">
    <location>
        <begin position="79"/>
        <end position="102"/>
    </location>
</feature>
<name>A0A371CM83_9APHY</name>
<gene>
    <name evidence="2" type="ORF">OH76DRAFT_219931</name>
    <name evidence="3" type="ORF">OH76DRAFT_521101</name>
</gene>
<evidence type="ECO:0000313" key="4">
    <source>
        <dbReference type="Proteomes" id="UP000256964"/>
    </source>
</evidence>
<proteinExistence type="predicted"/>
<evidence type="ECO:0000313" key="3">
    <source>
        <dbReference type="EMBL" id="RDX49622.1"/>
    </source>
</evidence>
<dbReference type="Proteomes" id="UP000256964">
    <property type="component" value="Unassembled WGS sequence"/>
</dbReference>
<accession>A0A371CM83</accession>
<evidence type="ECO:0000256" key="1">
    <source>
        <dbReference type="SAM" id="MobiDB-lite"/>
    </source>
</evidence>
<dbReference type="AlphaFoldDB" id="A0A371CM83"/>
<evidence type="ECO:0000313" key="2">
    <source>
        <dbReference type="EMBL" id="RDX41391.1"/>
    </source>
</evidence>
<sequence>MICEARAEPSGRGLNAQLIHAMQVSLWLSSYTAPRRSQRATGLTFSLRLVCLIAHIVLGSLHMSPLNLPSFAVSQVTSHSPEAAAQAGPSPGLGLSRPEGPA</sequence>
<dbReference type="EMBL" id="KZ857404">
    <property type="protein sequence ID" value="RDX49622.1"/>
    <property type="molecule type" value="Genomic_DNA"/>
</dbReference>
<keyword evidence="4" id="KW-1185">Reference proteome</keyword>
<protein>
    <submittedName>
        <fullName evidence="2">Uncharacterized protein</fullName>
    </submittedName>
</protein>
<organism evidence="2 4">
    <name type="scientific">Lentinus brumalis</name>
    <dbReference type="NCBI Taxonomy" id="2498619"/>
    <lineage>
        <taxon>Eukaryota</taxon>
        <taxon>Fungi</taxon>
        <taxon>Dikarya</taxon>
        <taxon>Basidiomycota</taxon>
        <taxon>Agaricomycotina</taxon>
        <taxon>Agaricomycetes</taxon>
        <taxon>Polyporales</taxon>
        <taxon>Polyporaceae</taxon>
        <taxon>Lentinus</taxon>
    </lineage>
</organism>
<reference evidence="2 4" key="1">
    <citation type="journal article" date="2018" name="Biotechnol. Biofuels">
        <title>Integrative visual omics of the white-rot fungus Polyporus brumalis exposes the biotechnological potential of its oxidative enzymes for delignifying raw plant biomass.</title>
        <authorList>
            <person name="Miyauchi S."/>
            <person name="Rancon A."/>
            <person name="Drula E."/>
            <person name="Hage H."/>
            <person name="Chaduli D."/>
            <person name="Favel A."/>
            <person name="Grisel S."/>
            <person name="Henrissat B."/>
            <person name="Herpoel-Gimbert I."/>
            <person name="Ruiz-Duenas F.J."/>
            <person name="Chevret D."/>
            <person name="Hainaut M."/>
            <person name="Lin J."/>
            <person name="Wang M."/>
            <person name="Pangilinan J."/>
            <person name="Lipzen A."/>
            <person name="Lesage-Meessen L."/>
            <person name="Navarro D."/>
            <person name="Riley R."/>
            <person name="Grigoriev I.V."/>
            <person name="Zhou S."/>
            <person name="Raouche S."/>
            <person name="Rosso M.N."/>
        </authorList>
    </citation>
    <scope>NUCLEOTIDE SEQUENCE [LARGE SCALE GENOMIC DNA]</scope>
    <source>
        <strain evidence="2 4">BRFM 1820</strain>
    </source>
</reference>
<dbReference type="EMBL" id="KZ857514">
    <property type="protein sequence ID" value="RDX41391.1"/>
    <property type="molecule type" value="Genomic_DNA"/>
</dbReference>